<dbReference type="PANTHER" id="PTHR46050:SF22">
    <property type="entry name" value="TPR REPEAT-CONTAINING THIOREDOXIN TTL1-LIKE"/>
    <property type="match status" value="1"/>
</dbReference>
<dbReference type="PANTHER" id="PTHR46050">
    <property type="entry name" value="TPR REPEAT-CONTAINING THIOREDOXIN"/>
    <property type="match status" value="1"/>
</dbReference>
<dbReference type="Gene3D" id="3.40.30.10">
    <property type="entry name" value="Glutaredoxin"/>
    <property type="match status" value="1"/>
</dbReference>
<dbReference type="GO" id="GO:0005737">
    <property type="term" value="C:cytoplasm"/>
    <property type="evidence" value="ECO:0007669"/>
    <property type="project" value="TreeGrafter"/>
</dbReference>
<dbReference type="InterPro" id="IPR036249">
    <property type="entry name" value="Thioredoxin-like_sf"/>
</dbReference>
<dbReference type="AlphaFoldDB" id="A0AAN8Y2X6"/>
<dbReference type="InterPro" id="IPR011990">
    <property type="entry name" value="TPR-like_helical_dom_sf"/>
</dbReference>
<comment type="caution">
    <text evidence="2">The sequence shown here is derived from an EMBL/GenBank/DDBJ whole genome shotgun (WGS) entry which is preliminary data.</text>
</comment>
<sequence>MKKKRRFKRNSAMGSTPLADLMEHSLRFDEAKRHDDQIPDEAELHKLETVENHINKCCEARRLGDWMSVLKEAEAATTRGAEASAQLFACQAEAYLKLHRLKVAEFCMFKARTYEAPARAYKSKLFGMISEAYIFFVQAQIENALGKFDNACAAIERAAQVDLQSAEVIGLLKNMRLVGRARSLGNELFKSGRYIEACSAYGEALSRDSLNSILYCNRAACWYKLKQWEKSLDDCNHALLIQPYYTKALFQKAASNVKLERWADAVRDYEILRQELPYDRELAEFLFQCRVELKKSQGEDVQNMTFVGKVDLVLDLYNFRTAIALYATTVILFKEASNEQCEQMSLVMNTLSTKYSSVSFLEVDVEQSPAIAAAEKIKTLPTFTTYRYGKLSMVLGMPSSEILESWIRYSRD</sequence>
<dbReference type="GO" id="GO:0006950">
    <property type="term" value="P:response to stress"/>
    <property type="evidence" value="ECO:0007669"/>
    <property type="project" value="UniProtKB-ARBA"/>
</dbReference>
<dbReference type="CDD" id="cd02947">
    <property type="entry name" value="TRX_family"/>
    <property type="match status" value="1"/>
</dbReference>
<proteinExistence type="predicted"/>
<dbReference type="Pfam" id="PF00085">
    <property type="entry name" value="Thioredoxin"/>
    <property type="match status" value="1"/>
</dbReference>
<dbReference type="SMART" id="SM00028">
    <property type="entry name" value="TPR"/>
    <property type="match status" value="4"/>
</dbReference>
<keyword evidence="3" id="KW-1185">Reference proteome</keyword>
<dbReference type="SUPFAM" id="SSF52833">
    <property type="entry name" value="Thioredoxin-like"/>
    <property type="match status" value="1"/>
</dbReference>
<dbReference type="EMBL" id="JBANQN010000010">
    <property type="protein sequence ID" value="KAK6777117.1"/>
    <property type="molecule type" value="Genomic_DNA"/>
</dbReference>
<dbReference type="Proteomes" id="UP001371456">
    <property type="component" value="Unassembled WGS sequence"/>
</dbReference>
<name>A0AAN8Y2X6_SOLBU</name>
<reference evidence="2 3" key="1">
    <citation type="submission" date="2024-02" db="EMBL/GenBank/DDBJ databases">
        <title>de novo genome assembly of Solanum bulbocastanum strain 11H21.</title>
        <authorList>
            <person name="Hosaka A.J."/>
        </authorList>
    </citation>
    <scope>NUCLEOTIDE SEQUENCE [LARGE SCALE GENOMIC DNA]</scope>
    <source>
        <tissue evidence="2">Young leaves</tissue>
    </source>
</reference>
<dbReference type="SUPFAM" id="SSF48452">
    <property type="entry name" value="TPR-like"/>
    <property type="match status" value="1"/>
</dbReference>
<organism evidence="2 3">
    <name type="scientific">Solanum bulbocastanum</name>
    <name type="common">Wild potato</name>
    <dbReference type="NCBI Taxonomy" id="147425"/>
    <lineage>
        <taxon>Eukaryota</taxon>
        <taxon>Viridiplantae</taxon>
        <taxon>Streptophyta</taxon>
        <taxon>Embryophyta</taxon>
        <taxon>Tracheophyta</taxon>
        <taxon>Spermatophyta</taxon>
        <taxon>Magnoliopsida</taxon>
        <taxon>eudicotyledons</taxon>
        <taxon>Gunneridae</taxon>
        <taxon>Pentapetalae</taxon>
        <taxon>asterids</taxon>
        <taxon>lamiids</taxon>
        <taxon>Solanales</taxon>
        <taxon>Solanaceae</taxon>
        <taxon>Solanoideae</taxon>
        <taxon>Solaneae</taxon>
        <taxon>Solanum</taxon>
    </lineage>
</organism>
<dbReference type="Gene3D" id="1.25.40.10">
    <property type="entry name" value="Tetratricopeptide repeat domain"/>
    <property type="match status" value="1"/>
</dbReference>
<feature type="domain" description="Thioredoxin" evidence="1">
    <location>
        <begin position="318"/>
        <end position="407"/>
    </location>
</feature>
<accession>A0AAN8Y2X6</accession>
<protein>
    <recommendedName>
        <fullName evidence="1">Thioredoxin domain-containing protein</fullName>
    </recommendedName>
</protein>
<gene>
    <name evidence="2" type="ORF">RDI58_023834</name>
</gene>
<dbReference type="InterPro" id="IPR019734">
    <property type="entry name" value="TPR_rpt"/>
</dbReference>
<dbReference type="InterPro" id="IPR013766">
    <property type="entry name" value="Thioredoxin_domain"/>
</dbReference>
<dbReference type="InterPro" id="IPR044534">
    <property type="entry name" value="TTL1-4"/>
</dbReference>
<evidence type="ECO:0000313" key="2">
    <source>
        <dbReference type="EMBL" id="KAK6777117.1"/>
    </source>
</evidence>
<evidence type="ECO:0000313" key="3">
    <source>
        <dbReference type="Proteomes" id="UP001371456"/>
    </source>
</evidence>
<evidence type="ECO:0000259" key="1">
    <source>
        <dbReference type="Pfam" id="PF00085"/>
    </source>
</evidence>